<dbReference type="Pfam" id="PF14253">
    <property type="entry name" value="AbiH"/>
    <property type="match status" value="1"/>
</dbReference>
<evidence type="ECO:0000313" key="1">
    <source>
        <dbReference type="EMBL" id="MBW2960911.1"/>
    </source>
</evidence>
<dbReference type="Proteomes" id="UP000719267">
    <property type="component" value="Unassembled WGS sequence"/>
</dbReference>
<evidence type="ECO:0000313" key="2">
    <source>
        <dbReference type="Proteomes" id="UP000719267"/>
    </source>
</evidence>
<keyword evidence="2" id="KW-1185">Reference proteome</keyword>
<dbReference type="InterPro" id="IPR025935">
    <property type="entry name" value="AbiH"/>
</dbReference>
<dbReference type="RefSeq" id="WP_219039199.1">
    <property type="nucleotide sequence ID" value="NZ_JAHWDF010000003.1"/>
</dbReference>
<reference evidence="1 2" key="1">
    <citation type="submission" date="2021-07" db="EMBL/GenBank/DDBJ databases">
        <title>Mesonia aestuariivivens sp. nov., isolated from a tidal flat.</title>
        <authorList>
            <person name="Kim Y.-O."/>
            <person name="Yoon J.-H."/>
        </authorList>
    </citation>
    <scope>NUCLEOTIDE SEQUENCE [LARGE SCALE GENOMIC DNA]</scope>
    <source>
        <strain evidence="1 2">JHPTF-M18</strain>
    </source>
</reference>
<dbReference type="EMBL" id="JAHWDF010000003">
    <property type="protein sequence ID" value="MBW2960911.1"/>
    <property type="molecule type" value="Genomic_DNA"/>
</dbReference>
<accession>A0ABS6W066</accession>
<comment type="caution">
    <text evidence="1">The sequence shown here is derived from an EMBL/GenBank/DDBJ whole genome shotgun (WGS) entry which is preliminary data.</text>
</comment>
<sequence length="425" mass="50409">MNRIILIGNGFDLAHGMKTTYKDFLDSFWSNKINNIKNTFQGRIFEDEDILIKNVPTHLISECSNYQEIKSTLNNYGSKIEYKNLFLEKITEQGDLKKWVDIENEYYILLKNCYKGLLTSNINISKLNKDFQRIKDLLNDYLVTIEEGFNKIANNTPILRKRNSIGHKIFSKYKIKELTEKLKNLEIDKHYELVKNDYQKFLNKDGTFSEDLLDEYRKKLFQRLSRPFTKKDFRELLSSEYGEGCIDLTPEQTLILNFNYTSTDSFYSNPSKYKYYSFDNVTNAQEIHIHGSNKIEDENPIIFGFGDELDEDYKEIEKLNDNQYLENIKSIKYLETDNYKKLLEFANSDYYQICIMGHSCGTSDRTMLNTLFEHKNCCSIKVYYHQKDEKHDNYSNIVMNISRNFNDKKKMRERVVNKTYCSPLC</sequence>
<gene>
    <name evidence="1" type="ORF">KW502_03750</name>
</gene>
<name>A0ABS6W066_9FLAO</name>
<proteinExistence type="predicted"/>
<organism evidence="1 2">
    <name type="scientific">Mesonia aestuariivivens</name>
    <dbReference type="NCBI Taxonomy" id="2796128"/>
    <lineage>
        <taxon>Bacteria</taxon>
        <taxon>Pseudomonadati</taxon>
        <taxon>Bacteroidota</taxon>
        <taxon>Flavobacteriia</taxon>
        <taxon>Flavobacteriales</taxon>
        <taxon>Flavobacteriaceae</taxon>
        <taxon>Mesonia</taxon>
    </lineage>
</organism>
<protein>
    <submittedName>
        <fullName evidence="1">Bacteriophage abortive infection AbiH family protein</fullName>
    </submittedName>
</protein>